<protein>
    <submittedName>
        <fullName evidence="3">Uncharacterized protein</fullName>
    </submittedName>
</protein>
<reference evidence="3" key="2">
    <citation type="journal article" date="2015" name="Data Brief">
        <title>Shoot transcriptome of the giant reed, Arundo donax.</title>
        <authorList>
            <person name="Barrero R.A."/>
            <person name="Guerrero F.D."/>
            <person name="Moolhuijzen P."/>
            <person name="Goolsby J.A."/>
            <person name="Tidwell J."/>
            <person name="Bellgard S.E."/>
            <person name="Bellgard M.I."/>
        </authorList>
    </citation>
    <scope>NUCLEOTIDE SEQUENCE</scope>
    <source>
        <tissue evidence="3">Shoot tissue taken approximately 20 cm above the soil surface</tissue>
    </source>
</reference>
<organism evidence="3">
    <name type="scientific">Arundo donax</name>
    <name type="common">Giant reed</name>
    <name type="synonym">Donax arundinaceus</name>
    <dbReference type="NCBI Taxonomy" id="35708"/>
    <lineage>
        <taxon>Eukaryota</taxon>
        <taxon>Viridiplantae</taxon>
        <taxon>Streptophyta</taxon>
        <taxon>Embryophyta</taxon>
        <taxon>Tracheophyta</taxon>
        <taxon>Spermatophyta</taxon>
        <taxon>Magnoliopsida</taxon>
        <taxon>Liliopsida</taxon>
        <taxon>Poales</taxon>
        <taxon>Poaceae</taxon>
        <taxon>PACMAD clade</taxon>
        <taxon>Arundinoideae</taxon>
        <taxon>Arundineae</taxon>
        <taxon>Arundo</taxon>
    </lineage>
</organism>
<feature type="transmembrane region" description="Helical" evidence="2">
    <location>
        <begin position="20"/>
        <end position="39"/>
    </location>
</feature>
<reference evidence="3" key="1">
    <citation type="submission" date="2014-09" db="EMBL/GenBank/DDBJ databases">
        <authorList>
            <person name="Magalhaes I.L.F."/>
            <person name="Oliveira U."/>
            <person name="Santos F.R."/>
            <person name="Vidigal T.H.D.A."/>
            <person name="Brescovit A.D."/>
            <person name="Santos A.J."/>
        </authorList>
    </citation>
    <scope>NUCLEOTIDE SEQUENCE</scope>
    <source>
        <tissue evidence="3">Shoot tissue taken approximately 20 cm above the soil surface</tissue>
    </source>
</reference>
<feature type="region of interest" description="Disordered" evidence="1">
    <location>
        <begin position="63"/>
        <end position="87"/>
    </location>
</feature>
<keyword evidence="2" id="KW-0812">Transmembrane</keyword>
<keyword evidence="2" id="KW-1133">Transmembrane helix</keyword>
<accession>A0A0A9GS94</accession>
<evidence type="ECO:0000256" key="1">
    <source>
        <dbReference type="SAM" id="MobiDB-lite"/>
    </source>
</evidence>
<dbReference type="EMBL" id="GBRH01170584">
    <property type="protein sequence ID" value="JAE27312.1"/>
    <property type="molecule type" value="Transcribed_RNA"/>
</dbReference>
<sequence length="130" mass="14361">MVKNYLQMNKKSSRILLPTVSPATSAVVAIVGAAVAPALEAHSMPWMSKSSLLSTRSWSRSLLPSPSTMSSSSHCRPPFDRSANNDVNQQGLTHRRRRLLHLTEAATTIADDPHCRGREPHRVLWIQAPQ</sequence>
<feature type="compositionally biased region" description="Low complexity" evidence="1">
    <location>
        <begin position="63"/>
        <end position="73"/>
    </location>
</feature>
<dbReference type="AlphaFoldDB" id="A0A0A9GS94"/>
<name>A0A0A9GS94_ARUDO</name>
<keyword evidence="2" id="KW-0472">Membrane</keyword>
<proteinExistence type="predicted"/>
<evidence type="ECO:0000256" key="2">
    <source>
        <dbReference type="SAM" id="Phobius"/>
    </source>
</evidence>
<evidence type="ECO:0000313" key="3">
    <source>
        <dbReference type="EMBL" id="JAE27312.1"/>
    </source>
</evidence>